<dbReference type="GeneID" id="83613866"/>
<evidence type="ECO:0000313" key="4">
    <source>
        <dbReference type="EMBL" id="SUC15207.1"/>
    </source>
</evidence>
<keyword evidence="4" id="KW-0238">DNA-binding</keyword>
<dbReference type="OrthoDB" id="9796595at2"/>
<proteinExistence type="predicted"/>
<sequence length="210" mass="23568">MSHKTEDQEWLVEQLQFIAQGIGKTLSPFCEVVLHDLTDSENTIMVIENNLSGRKVGDRATELGMARIESSDFPQIVANYPNQFPDGRTAKSTSIGIKDKQGNYVAALCLNIDISMIKGLQMVLNQFATLEEGNDIIETFSSVTEDSLKKRIDEFSATYSVTPRALKPHQRRELLLCLQDEGYLSLRKAMEITAQYLGVSRATVYNDLKE</sequence>
<dbReference type="eggNOG" id="COG2964">
    <property type="taxonomic scope" value="Bacteria"/>
</dbReference>
<dbReference type="PANTHER" id="PTHR35568:SF1">
    <property type="entry name" value="TRANSCRIPTIONAL REGULATOR DAUR"/>
    <property type="match status" value="1"/>
</dbReference>
<dbReference type="Proteomes" id="UP000503287">
    <property type="component" value="Chromosome"/>
</dbReference>
<dbReference type="Pfam" id="PF08348">
    <property type="entry name" value="PAS_6"/>
    <property type="match status" value="1"/>
</dbReference>
<dbReference type="InterPro" id="IPR013559">
    <property type="entry name" value="YheO"/>
</dbReference>
<dbReference type="Pfam" id="PF13309">
    <property type="entry name" value="HTH_22"/>
    <property type="match status" value="1"/>
</dbReference>
<feature type="domain" description="Transcriptional regulator DauR-like HTH" evidence="2">
    <location>
        <begin position="148"/>
        <end position="209"/>
    </location>
</feature>
<reference evidence="4 5" key="1">
    <citation type="submission" date="2018-06" db="EMBL/GenBank/DDBJ databases">
        <authorList>
            <consortium name="Pathogen Informatics"/>
            <person name="Doyle S."/>
        </authorList>
    </citation>
    <scope>NUCLEOTIDE SEQUENCE [LARGE SCALE GENOMIC DNA]</scope>
    <source>
        <strain evidence="4 5">NCTC10376</strain>
    </source>
</reference>
<dbReference type="PANTHER" id="PTHR35568">
    <property type="entry name" value="TRANSCRIPTIONAL REGULATOR DAUR"/>
    <property type="match status" value="1"/>
</dbReference>
<evidence type="ECO:0000313" key="5">
    <source>
        <dbReference type="Proteomes" id="UP000254331"/>
    </source>
</evidence>
<evidence type="ECO:0000313" key="6">
    <source>
        <dbReference type="Proteomes" id="UP000503287"/>
    </source>
</evidence>
<dbReference type="EMBL" id="CP047344">
    <property type="protein sequence ID" value="QIF93063.1"/>
    <property type="molecule type" value="Genomic_DNA"/>
</dbReference>
<gene>
    <name evidence="3" type="ORF">GTH24_03765</name>
    <name evidence="4" type="ORF">NCTC10376_01046</name>
</gene>
<feature type="domain" description="YheO-like" evidence="1">
    <location>
        <begin position="13"/>
        <end position="121"/>
    </location>
</feature>
<dbReference type="InterPro" id="IPR039446">
    <property type="entry name" value="DauR-like"/>
</dbReference>
<evidence type="ECO:0000259" key="2">
    <source>
        <dbReference type="Pfam" id="PF13309"/>
    </source>
</evidence>
<dbReference type="InterPro" id="IPR039445">
    <property type="entry name" value="DauR-like_HTH"/>
</dbReference>
<protein>
    <submittedName>
        <fullName evidence="4">DNA-binding protein</fullName>
    </submittedName>
    <submittedName>
        <fullName evidence="3">Transcriptional regulator</fullName>
    </submittedName>
</protein>
<evidence type="ECO:0000313" key="3">
    <source>
        <dbReference type="EMBL" id="QIF93063.1"/>
    </source>
</evidence>
<dbReference type="STRING" id="585.DR95_1761"/>
<dbReference type="EMBL" id="UGTW01000001">
    <property type="protein sequence ID" value="SUC15207.1"/>
    <property type="molecule type" value="Genomic_DNA"/>
</dbReference>
<accession>A0A094TCJ0</accession>
<reference evidence="3 6" key="2">
    <citation type="submission" date="2020-01" db="EMBL/GenBank/DDBJ databases">
        <title>The genomic epidemiology of tigecycline resistance gene tet(X) variants in a swine farm in China.</title>
        <authorList>
            <person name="Peng K."/>
            <person name="Li R."/>
        </authorList>
    </citation>
    <scope>NUCLEOTIDE SEQUENCE [LARGE SCALE GENOMIC DNA]</scope>
    <source>
        <strain evidence="3 6">ZN3</strain>
    </source>
</reference>
<organism evidence="3 6">
    <name type="scientific">Proteus vulgaris</name>
    <dbReference type="NCBI Taxonomy" id="585"/>
    <lineage>
        <taxon>Bacteria</taxon>
        <taxon>Pseudomonadati</taxon>
        <taxon>Pseudomonadota</taxon>
        <taxon>Gammaproteobacteria</taxon>
        <taxon>Enterobacterales</taxon>
        <taxon>Morganellaceae</taxon>
        <taxon>Proteus</taxon>
    </lineage>
</organism>
<name>A0A094TCJ0_PROVU</name>
<dbReference type="RefSeq" id="WP_006535016.1">
    <property type="nucleotide sequence ID" value="NZ_BSSP01000005.1"/>
</dbReference>
<dbReference type="Proteomes" id="UP000254331">
    <property type="component" value="Unassembled WGS sequence"/>
</dbReference>
<dbReference type="AlphaFoldDB" id="A0A094TCJ0"/>
<evidence type="ECO:0000259" key="1">
    <source>
        <dbReference type="Pfam" id="PF08348"/>
    </source>
</evidence>
<keyword evidence="6" id="KW-1185">Reference proteome</keyword>
<dbReference type="GO" id="GO:0003677">
    <property type="term" value="F:DNA binding"/>
    <property type="evidence" value="ECO:0007669"/>
    <property type="project" value="UniProtKB-KW"/>
</dbReference>
<dbReference type="HOGENOM" id="CLU_080179_0_1_6"/>